<name>A0A163G864_9BACL</name>
<evidence type="ECO:0000313" key="2">
    <source>
        <dbReference type="Proteomes" id="UP000076796"/>
    </source>
</evidence>
<comment type="caution">
    <text evidence="1">The sequence shown here is derived from an EMBL/GenBank/DDBJ whole genome shotgun (WGS) entry which is preliminary data.</text>
</comment>
<dbReference type="AlphaFoldDB" id="A0A163G864"/>
<keyword evidence="2" id="KW-1185">Reference proteome</keyword>
<reference evidence="1" key="1">
    <citation type="journal article" date="2016" name="Genome Announc.">
        <title>Draft genomes of two strains of Paenibacillus glucanolyticus with capability to degrade lignocellulose.</title>
        <authorList>
            <person name="Mathews S.L."/>
            <person name="Pawlak J."/>
            <person name="Grunden A.M."/>
        </authorList>
    </citation>
    <scope>NUCLEOTIDE SEQUENCE [LARGE SCALE GENOMIC DNA]</scope>
    <source>
        <strain evidence="1">SLM1</strain>
    </source>
</reference>
<dbReference type="Proteomes" id="UP000076796">
    <property type="component" value="Unassembled WGS sequence"/>
</dbReference>
<dbReference type="OrthoDB" id="2611880at2"/>
<dbReference type="RefSeq" id="WP_063477373.1">
    <property type="nucleotide sequence ID" value="NZ_CBCSBX010000023.1"/>
</dbReference>
<protein>
    <submittedName>
        <fullName evidence="1">Uncharacterized protein</fullName>
    </submittedName>
</protein>
<accession>A0A163G864</accession>
<dbReference type="EMBL" id="LWMH01000001">
    <property type="protein sequence ID" value="KZS44788.1"/>
    <property type="molecule type" value="Genomic_DNA"/>
</dbReference>
<proteinExistence type="predicted"/>
<gene>
    <name evidence="1" type="ORF">AWU65_02005</name>
</gene>
<evidence type="ECO:0000313" key="1">
    <source>
        <dbReference type="EMBL" id="KZS44788.1"/>
    </source>
</evidence>
<organism evidence="1 2">
    <name type="scientific">Paenibacillus glucanolyticus</name>
    <dbReference type="NCBI Taxonomy" id="59843"/>
    <lineage>
        <taxon>Bacteria</taxon>
        <taxon>Bacillati</taxon>
        <taxon>Bacillota</taxon>
        <taxon>Bacilli</taxon>
        <taxon>Bacillales</taxon>
        <taxon>Paenibacillaceae</taxon>
        <taxon>Paenibacillus</taxon>
    </lineage>
</organism>
<sequence>MNDEFMIDISNQTELASGTLYLMNIAKSSIDNMSYKFIDECVLLLEEMGSSAFGTVIIMFDGYGDIPAELYELKEVRNWVLGLFEKYPYFLYFINFSLDSHITLLSCIGDIEIVYQGDLTLSPVEYQHLGIDPFALEQKRWFISLPVEIYVKLERGLIQYGNHVKDFLGSSETIKMINTITKIIT</sequence>